<dbReference type="Proteomes" id="UP000070371">
    <property type="component" value="Chromosome"/>
</dbReference>
<dbReference type="EMBL" id="CP014327">
    <property type="protein sequence ID" value="AML51212.1"/>
    <property type="molecule type" value="Genomic_DNA"/>
</dbReference>
<organism evidence="3 4">
    <name type="scientific">Falsihalocynthiibacter arcticus</name>
    <dbReference type="NCBI Taxonomy" id="1579316"/>
    <lineage>
        <taxon>Bacteria</taxon>
        <taxon>Pseudomonadati</taxon>
        <taxon>Pseudomonadota</taxon>
        <taxon>Alphaproteobacteria</taxon>
        <taxon>Rhodobacterales</taxon>
        <taxon>Roseobacteraceae</taxon>
        <taxon>Falsihalocynthiibacter</taxon>
    </lineage>
</organism>
<feature type="domain" description="Thiol:disulfide interchange protein DsbD N-terminal" evidence="2">
    <location>
        <begin position="47"/>
        <end position="152"/>
    </location>
</feature>
<dbReference type="KEGG" id="hat:RC74_08040"/>
<dbReference type="AlphaFoldDB" id="A0A126UYR0"/>
<dbReference type="OrthoDB" id="9811036at2"/>
<evidence type="ECO:0000313" key="4">
    <source>
        <dbReference type="Proteomes" id="UP000070371"/>
    </source>
</evidence>
<protein>
    <recommendedName>
        <fullName evidence="2">Thiol:disulfide interchange protein DsbD N-terminal domain-containing protein</fullName>
    </recommendedName>
</protein>
<accession>A0A126UYR0</accession>
<evidence type="ECO:0000259" key="2">
    <source>
        <dbReference type="Pfam" id="PF11412"/>
    </source>
</evidence>
<gene>
    <name evidence="3" type="ORF">RC74_08040</name>
</gene>
<dbReference type="Pfam" id="PF11412">
    <property type="entry name" value="DsbD_N"/>
    <property type="match status" value="1"/>
</dbReference>
<keyword evidence="4" id="KW-1185">Reference proteome</keyword>
<reference evidence="3 4" key="1">
    <citation type="submission" date="2016-02" db="EMBL/GenBank/DDBJ databases">
        <title>Complete genome sequence of Halocynthiibacter arcticus PAMC 20958t from arctic marine sediment.</title>
        <authorList>
            <person name="Lee Y.M."/>
            <person name="Baek K."/>
            <person name="Lee H.K."/>
            <person name="Shin S.C."/>
        </authorList>
    </citation>
    <scope>NUCLEOTIDE SEQUENCE [LARGE SCALE GENOMIC DNA]</scope>
    <source>
        <strain evidence="3">PAMC 20958</strain>
    </source>
</reference>
<proteinExistence type="predicted"/>
<dbReference type="STRING" id="1579316.RC74_08040"/>
<dbReference type="RefSeq" id="WP_062628181.1">
    <property type="nucleotide sequence ID" value="NZ_CP014327.1"/>
</dbReference>
<dbReference type="InterPro" id="IPR028250">
    <property type="entry name" value="DsbDN"/>
</dbReference>
<name>A0A126UYR0_9RHOB</name>
<keyword evidence="1" id="KW-0732">Signal</keyword>
<sequence>MKHFSLFRRAFFSAVLALTSAVSQGSAQSSLDGDKMVSLEILTGWRAQDGTQIAAIKIALAPDWVTYWRVPGEAGIPPQFSLTQSENISGISFSWPRPKAETKFGLQSFVYHDQVIVPMTVTLKNPSAPARLAGEIQIGVCADVCIPVQLSFDTDLPATGEVGTKAIKNALSLGARASKTTATCDFIPSAAGMGVRITAKLPPSKGRKLLSLNTAINHSG</sequence>
<evidence type="ECO:0000256" key="1">
    <source>
        <dbReference type="SAM" id="SignalP"/>
    </source>
</evidence>
<feature type="chain" id="PRO_5007443163" description="Thiol:disulfide interchange protein DsbD N-terminal domain-containing protein" evidence="1">
    <location>
        <begin position="28"/>
        <end position="220"/>
    </location>
</feature>
<feature type="signal peptide" evidence="1">
    <location>
        <begin position="1"/>
        <end position="27"/>
    </location>
</feature>
<evidence type="ECO:0000313" key="3">
    <source>
        <dbReference type="EMBL" id="AML51212.1"/>
    </source>
</evidence>